<proteinExistence type="predicted"/>
<dbReference type="RefSeq" id="WP_185719434.1">
    <property type="nucleotide sequence ID" value="NZ_BAAAWI010000001.1"/>
</dbReference>
<accession>A0A7G7MIJ4</accession>
<reference evidence="1 2" key="1">
    <citation type="submission" date="2020-08" db="EMBL/GenBank/DDBJ databases">
        <authorList>
            <person name="Mo P."/>
        </authorList>
    </citation>
    <scope>NUCLEOTIDE SEQUENCE [LARGE SCALE GENOMIC DNA]</scope>
    <source>
        <strain evidence="1 2">CGMCC 4.1532</strain>
    </source>
</reference>
<dbReference type="Proteomes" id="UP000515728">
    <property type="component" value="Chromosome"/>
</dbReference>
<sequence>MPEVPPTQGLYYTVKDSPLGPEGTVNKYAGLILIPYRDAAGDFRVGSVNTEFVKLPQQEQPLLSYLIEHGLKLWMHAPEVKARRPSLISPASILGSDTPTRQA</sequence>
<keyword evidence="2" id="KW-1185">Reference proteome</keyword>
<organism evidence="1 2">
    <name type="scientific">Pseudonocardia petroleophila</name>
    <dbReference type="NCBI Taxonomy" id="37331"/>
    <lineage>
        <taxon>Bacteria</taxon>
        <taxon>Bacillati</taxon>
        <taxon>Actinomycetota</taxon>
        <taxon>Actinomycetes</taxon>
        <taxon>Pseudonocardiales</taxon>
        <taxon>Pseudonocardiaceae</taxon>
        <taxon>Pseudonocardia</taxon>
    </lineage>
</organism>
<gene>
    <name evidence="1" type="ORF">H6H00_00485</name>
</gene>
<evidence type="ECO:0000313" key="2">
    <source>
        <dbReference type="Proteomes" id="UP000515728"/>
    </source>
</evidence>
<dbReference type="KEGG" id="ppel:H6H00_00485"/>
<dbReference type="EMBL" id="CP060131">
    <property type="protein sequence ID" value="QNG52605.1"/>
    <property type="molecule type" value="Genomic_DNA"/>
</dbReference>
<name>A0A7G7MIJ4_9PSEU</name>
<evidence type="ECO:0000313" key="1">
    <source>
        <dbReference type="EMBL" id="QNG52605.1"/>
    </source>
</evidence>
<protein>
    <submittedName>
        <fullName evidence="1">Uncharacterized protein</fullName>
    </submittedName>
</protein>
<dbReference type="AlphaFoldDB" id="A0A7G7MIJ4"/>